<evidence type="ECO:0000256" key="2">
    <source>
        <dbReference type="ARBA" id="ARBA00022801"/>
    </source>
</evidence>
<feature type="domain" description="Peptidase M20 dimerisation" evidence="5">
    <location>
        <begin position="213"/>
        <end position="308"/>
    </location>
</feature>
<keyword evidence="3" id="KW-0479">Metal-binding</keyword>
<keyword evidence="7" id="KW-1185">Reference proteome</keyword>
<feature type="binding site" evidence="3">
    <location>
        <position position="187"/>
    </location>
    <ligand>
        <name>Zn(2+)</name>
        <dbReference type="ChEBI" id="CHEBI:29105"/>
        <label>1</label>
    </ligand>
</feature>
<dbReference type="AlphaFoldDB" id="A0AAV4LJT6"/>
<dbReference type="InterPro" id="IPR010158">
    <property type="entry name" value="Amidase_Cbmase"/>
</dbReference>
<feature type="binding site" evidence="3">
    <location>
        <position position="89"/>
    </location>
    <ligand>
        <name>Zn(2+)</name>
        <dbReference type="ChEBI" id="CHEBI:29105"/>
        <label>1</label>
    </ligand>
</feature>
<dbReference type="InterPro" id="IPR011650">
    <property type="entry name" value="Peptidase_M20_dimer"/>
</dbReference>
<dbReference type="NCBIfam" id="NF006771">
    <property type="entry name" value="PRK09290.1-5"/>
    <property type="match status" value="1"/>
</dbReference>
<dbReference type="RefSeq" id="WP_282200940.1">
    <property type="nucleotide sequence ID" value="NZ_BOQE01000001.1"/>
</dbReference>
<gene>
    <name evidence="6" type="ORF">DNHGIG_35700</name>
</gene>
<reference evidence="6" key="1">
    <citation type="journal article" date="2023" name="Int. J. Syst. Evol. Microbiol.">
        <title>Collibacillus ludicampi gen. nov., sp. nov., a new soil bacterium of the family Alicyclobacillaceae.</title>
        <authorList>
            <person name="Jojima T."/>
            <person name="Ioku Y."/>
            <person name="Fukuta Y."/>
            <person name="Shirasaka N."/>
            <person name="Matsumura Y."/>
            <person name="Mori M."/>
        </authorList>
    </citation>
    <scope>NUCLEOTIDE SEQUENCE</scope>
    <source>
        <strain evidence="6">TP075</strain>
    </source>
</reference>
<dbReference type="EMBL" id="BOQE01000001">
    <property type="protein sequence ID" value="GIM48021.1"/>
    <property type="molecule type" value="Genomic_DNA"/>
</dbReference>
<dbReference type="Pfam" id="PF07687">
    <property type="entry name" value="M20_dimer"/>
    <property type="match status" value="1"/>
</dbReference>
<feature type="binding site" evidence="3">
    <location>
        <position position="380"/>
    </location>
    <ligand>
        <name>Zn(2+)</name>
        <dbReference type="ChEBI" id="CHEBI:29105"/>
        <label>2</label>
    </ligand>
</feature>
<dbReference type="GO" id="GO:0046872">
    <property type="term" value="F:metal ion binding"/>
    <property type="evidence" value="ECO:0007669"/>
    <property type="project" value="UniProtKB-KW"/>
</dbReference>
<dbReference type="PIRSF" id="PIRSF001235">
    <property type="entry name" value="Amidase_carbamoylase"/>
    <property type="match status" value="1"/>
</dbReference>
<organism evidence="6 7">
    <name type="scientific">Collibacillus ludicampi</name>
    <dbReference type="NCBI Taxonomy" id="2771369"/>
    <lineage>
        <taxon>Bacteria</taxon>
        <taxon>Bacillati</taxon>
        <taxon>Bacillota</taxon>
        <taxon>Bacilli</taxon>
        <taxon>Bacillales</taxon>
        <taxon>Alicyclobacillaceae</taxon>
        <taxon>Collibacillus</taxon>
    </lineage>
</organism>
<evidence type="ECO:0000256" key="4">
    <source>
        <dbReference type="PIRSR" id="PIRSR001235-2"/>
    </source>
</evidence>
<dbReference type="InterPro" id="IPR036264">
    <property type="entry name" value="Bact_exopeptidase_dim_dom"/>
</dbReference>
<keyword evidence="2 6" id="KW-0378">Hydrolase</keyword>
<comment type="similarity">
    <text evidence="1">Belongs to the peptidase M20 family.</text>
</comment>
<dbReference type="Gene3D" id="3.30.70.360">
    <property type="match status" value="1"/>
</dbReference>
<comment type="caution">
    <text evidence="6">The sequence shown here is derived from an EMBL/GenBank/DDBJ whole genome shotgun (WGS) entry which is preliminary data.</text>
</comment>
<evidence type="ECO:0000259" key="5">
    <source>
        <dbReference type="Pfam" id="PF07687"/>
    </source>
</evidence>
<proteinExistence type="inferred from homology"/>
<dbReference type="Pfam" id="PF01546">
    <property type="entry name" value="Peptidase_M20"/>
    <property type="match status" value="1"/>
</dbReference>
<evidence type="ECO:0000256" key="3">
    <source>
        <dbReference type="PIRSR" id="PIRSR001235-1"/>
    </source>
</evidence>
<feature type="binding site" evidence="4">
    <location>
        <position position="273"/>
    </location>
    <ligand>
        <name>allantoate</name>
        <dbReference type="ChEBI" id="CHEBI:17536"/>
    </ligand>
</feature>
<dbReference type="SUPFAM" id="SSF55031">
    <property type="entry name" value="Bacterial exopeptidase dimerisation domain"/>
    <property type="match status" value="1"/>
</dbReference>
<dbReference type="PANTHER" id="PTHR32494:SF5">
    <property type="entry name" value="ALLANTOATE AMIDOHYDROLASE"/>
    <property type="match status" value="1"/>
</dbReference>
<name>A0AAV4LJT6_9BACL</name>
<feature type="binding site" evidence="3">
    <location>
        <position position="89"/>
    </location>
    <ligand>
        <name>Zn(2+)</name>
        <dbReference type="ChEBI" id="CHEBI:29105"/>
        <label>2</label>
    </ligand>
</feature>
<protein>
    <submittedName>
        <fullName evidence="6">Zn-dependent hydrolase</fullName>
    </submittedName>
</protein>
<dbReference type="CDD" id="cd03884">
    <property type="entry name" value="M20_bAS"/>
    <property type="match status" value="1"/>
</dbReference>
<dbReference type="PANTHER" id="PTHR32494">
    <property type="entry name" value="ALLANTOATE DEIMINASE-RELATED"/>
    <property type="match status" value="1"/>
</dbReference>
<feature type="binding site" evidence="4">
    <location>
        <position position="212"/>
    </location>
    <ligand>
        <name>allantoate</name>
        <dbReference type="ChEBI" id="CHEBI:17536"/>
    </ligand>
</feature>
<feature type="binding site" evidence="3">
    <location>
        <position position="124"/>
    </location>
    <ligand>
        <name>Zn(2+)</name>
        <dbReference type="ChEBI" id="CHEBI:29105"/>
        <label>2</label>
    </ligand>
</feature>
<sequence length="420" mass="46124">MIRSERLYRDLQAVNEFGKTEGGWNRLAYTVSERNAVRYFLKLCKELGLETRFDSIGNAYARWNGENQNGPVVLCGSHLDTVRNGGQFDGALGVFAALEAVRTMKEKGIVPYYPLEIVAFACEESSRFGMSTIGSKAVAGLLEEQKVRQLTDRDGFSFEQAIQPFGYSLDNFRSLIRTDLLAFVELHIEQGPILEATGDKIGIVTAIAAPTRLKVTIRGTASHSGATAMSYRRDALPAAAEFILAAEQCGRSEESHGTVVTVGVCEVFPGAMNVVPGEVRMQVDIRSVNSGSKQRVVQALKDRLKTICQSRTLEWEWTLISDESPVFMSDELKLMIEEICAARQIPYRLMPSGAGHDAMNLVHCCPSALMFVPSVSGISHNPAEYTSPEDIAIGAGVLYDVLAMLVSQQSVKLENKNRRA</sequence>
<evidence type="ECO:0000313" key="7">
    <source>
        <dbReference type="Proteomes" id="UP001057291"/>
    </source>
</evidence>
<dbReference type="NCBIfam" id="TIGR01879">
    <property type="entry name" value="hydantase"/>
    <property type="match status" value="1"/>
</dbReference>
<evidence type="ECO:0000256" key="1">
    <source>
        <dbReference type="ARBA" id="ARBA00006153"/>
    </source>
</evidence>
<dbReference type="SUPFAM" id="SSF53187">
    <property type="entry name" value="Zn-dependent exopeptidases"/>
    <property type="match status" value="1"/>
</dbReference>
<dbReference type="InterPro" id="IPR002933">
    <property type="entry name" value="Peptidase_M20"/>
</dbReference>
<feature type="binding site" evidence="3">
    <location>
        <position position="78"/>
    </location>
    <ligand>
        <name>Zn(2+)</name>
        <dbReference type="ChEBI" id="CHEBI:29105"/>
        <label>1</label>
    </ligand>
</feature>
<keyword evidence="3" id="KW-0862">Zinc</keyword>
<dbReference type="Proteomes" id="UP001057291">
    <property type="component" value="Unassembled WGS sequence"/>
</dbReference>
<comment type="cofactor">
    <cofactor evidence="3">
        <name>Zn(2+)</name>
        <dbReference type="ChEBI" id="CHEBI:29105"/>
    </cofactor>
    <text evidence="3">Binds 2 Zn(2+) ions per subunit.</text>
</comment>
<dbReference type="Gene3D" id="3.40.630.10">
    <property type="entry name" value="Zn peptidases"/>
    <property type="match status" value="1"/>
</dbReference>
<evidence type="ECO:0000313" key="6">
    <source>
        <dbReference type="EMBL" id="GIM48021.1"/>
    </source>
</evidence>
<dbReference type="GO" id="GO:0016813">
    <property type="term" value="F:hydrolase activity, acting on carbon-nitrogen (but not peptide) bonds, in linear amidines"/>
    <property type="evidence" value="ECO:0007669"/>
    <property type="project" value="InterPro"/>
</dbReference>
<feature type="binding site" evidence="4">
    <location>
        <position position="286"/>
    </location>
    <ligand>
        <name>allantoate</name>
        <dbReference type="ChEBI" id="CHEBI:17536"/>
    </ligand>
</feature>
<accession>A0AAV4LJT6</accession>